<evidence type="ECO:0000256" key="4">
    <source>
        <dbReference type="ARBA" id="ARBA00022737"/>
    </source>
</evidence>
<dbReference type="Gene3D" id="1.25.10.10">
    <property type="entry name" value="Leucine-rich Repeat Variant"/>
    <property type="match status" value="1"/>
</dbReference>
<dbReference type="GO" id="GO:0030234">
    <property type="term" value="F:enzyme regulator activity"/>
    <property type="evidence" value="ECO:0007669"/>
    <property type="project" value="UniProtKB-UniRule"/>
</dbReference>
<keyword evidence="11" id="KW-1185">Reference proteome</keyword>
<dbReference type="Pfam" id="PF13646">
    <property type="entry name" value="HEAT_2"/>
    <property type="match status" value="1"/>
</dbReference>
<evidence type="ECO:0000256" key="6">
    <source>
        <dbReference type="PIRNR" id="PIRNR015947"/>
    </source>
</evidence>
<keyword evidence="5 6" id="KW-0647">Proteasome</keyword>
<dbReference type="Proteomes" id="UP000694522">
    <property type="component" value="Unplaced"/>
</dbReference>
<evidence type="ECO:0000256" key="5">
    <source>
        <dbReference type="ARBA" id="ARBA00022942"/>
    </source>
</evidence>
<reference evidence="10" key="1">
    <citation type="submission" date="2025-08" db="UniProtKB">
        <authorList>
            <consortium name="Ensembl"/>
        </authorList>
    </citation>
    <scope>IDENTIFICATION</scope>
</reference>
<dbReference type="InterPro" id="IPR016024">
    <property type="entry name" value="ARM-type_fold"/>
</dbReference>
<sequence>MPPHCEHVGDAICTGQTGAAICPITTQTWAFTGSPVGILQPLGEIESPWGAWNPRAACERDTSDASKARCEAPGSRAVPLAPGCFSAARRRRSSRTPFPGATESCRKGPFEALPGRAAAELQRRGPRSAAAAVPPHLGRSGPYLPPYLGRAGGTMITSAAGIISLLDEEEPQLKEFALHKLNAVVNDFWAEISESVDKIEVLYEDEGFRSRQFAALVASKVFYHLGAFEESLNYALGAGDLFNVNDNSEYVETIIAKCIDHYTKQCVENAELPEGEKKPVDERLEGIVNKMFQRCLDDHKYKQAIGIALETRRLDIFEKTILESNDVPGMLAYSLKLCMSLMQNKQFRNKVLRVLVKIYMNLEKPDFINVCQCLIFLDDPQAVSDILEKLVKEDNLLMAYQICFDLYESASQQFLSSVIQNLRTVGTPIASVPGSTNTGTVPGLEKDSDAMEAEEKPGSTCAGKSAEINLEPKDQISKMIKILSGEMAIELHLQFLIRNNNTDLMILKNTKDAVRNSVCHTATVIANSFMHCGTTSDQFLRDNLEWLARATNWAKFTATASLGVIHKGHEKEALQLMATYLPKDTSPGSAYQEGGGLYALGLIHANHGGDIIDYLLNQLKNASNDIVRHGGSLGLGLAAMGTARQDVYDLLKTNLYQDDAVTGEAAGLALGLVMLGSKNAQAIEDMVGYAQETQHEKILRGLAVGIALVMYGRMEEADALIESLCRDKDPILRRSGMYTVAMAYCGSGNNKAIRRLLHVAVSDVNDDVRRAAVESLGFILFRTPEQCPSVVSLLSESYNPHVRYGAAMALGICCAGTGNKEAINLLEPMTNDPVNYVRQGALIASALIMIQQTEITCPKVSQFRQLYSKVINDKHDDVMAKFGAILAQGILDAGGHNVTISLQSRTGHTHMPSVVGVLVFTQFWFWFPLSHFLSLAFTPTCVIGLNKDLKMPKVQYKSNCKPSTFAYPPPLEVPKEKEKEKVSTAVLSITAKAKKKEKEKEKEKKEEEKMEVDETEKKDEKEKKKEPEPNFQLLDNPARVMPAQLKVLTMTESCRYQPFKPLSIGGIIILKDTSEDMEELVEPVAAHGPKIEEEEQEPEPPEPFEYIDD</sequence>
<protein>
    <recommendedName>
        <fullName evidence="3 6">26S proteasome non-ATPase regulatory subunit 1</fullName>
    </recommendedName>
</protein>
<evidence type="ECO:0000256" key="3">
    <source>
        <dbReference type="ARBA" id="ARBA00014929"/>
    </source>
</evidence>
<dbReference type="GO" id="GO:0043161">
    <property type="term" value="P:proteasome-mediated ubiquitin-dependent protein catabolic process"/>
    <property type="evidence" value="ECO:0007669"/>
    <property type="project" value="TreeGrafter"/>
</dbReference>
<evidence type="ECO:0000256" key="1">
    <source>
        <dbReference type="ARBA" id="ARBA00002362"/>
    </source>
</evidence>
<dbReference type="InterPro" id="IPR048570">
    <property type="entry name" value="PSMD1_RPN2_N"/>
</dbReference>
<reference evidence="10" key="2">
    <citation type="submission" date="2025-09" db="UniProtKB">
        <authorList>
            <consortium name="Ensembl"/>
        </authorList>
    </citation>
    <scope>IDENTIFICATION</scope>
</reference>
<evidence type="ECO:0000259" key="8">
    <source>
        <dbReference type="Pfam" id="PF18004"/>
    </source>
</evidence>
<comment type="subunit">
    <text evidence="6">Component of the 19S proteasome regulatory particle complex. The 26S proteasome consists of a 20S core particle (CP) and two 19S regulatory subunits (RP).</text>
</comment>
<dbReference type="GO" id="GO:0034515">
    <property type="term" value="C:proteasome storage granule"/>
    <property type="evidence" value="ECO:0007669"/>
    <property type="project" value="TreeGrafter"/>
</dbReference>
<name>A0A8B9FK32_9PSIT</name>
<dbReference type="Ensembl" id="ENSACOT00000011516.1">
    <property type="protein sequence ID" value="ENSACOP00000011117.1"/>
    <property type="gene ID" value="ENSACOG00000007733.1"/>
</dbReference>
<proteinExistence type="inferred from homology"/>
<dbReference type="InterPro" id="IPR016642">
    <property type="entry name" value="26S_Psome_Rpn2"/>
</dbReference>
<dbReference type="PIRSF" id="PIRSF015947">
    <property type="entry name" value="26S_Psome_Rpn2"/>
    <property type="match status" value="1"/>
</dbReference>
<evidence type="ECO:0000313" key="10">
    <source>
        <dbReference type="Ensembl" id="ENSACOP00000011117.1"/>
    </source>
</evidence>
<evidence type="ECO:0000256" key="7">
    <source>
        <dbReference type="SAM" id="MobiDB-lite"/>
    </source>
</evidence>
<feature type="region of interest" description="Disordered" evidence="7">
    <location>
        <begin position="1086"/>
        <end position="1109"/>
    </location>
</feature>
<accession>A0A8B9FK32</accession>
<evidence type="ECO:0000313" key="11">
    <source>
        <dbReference type="Proteomes" id="UP000694522"/>
    </source>
</evidence>
<organism evidence="10 11">
    <name type="scientific">Amazona collaria</name>
    <name type="common">yellow-billed parrot</name>
    <dbReference type="NCBI Taxonomy" id="241587"/>
    <lineage>
        <taxon>Eukaryota</taxon>
        <taxon>Metazoa</taxon>
        <taxon>Chordata</taxon>
        <taxon>Craniata</taxon>
        <taxon>Vertebrata</taxon>
        <taxon>Euteleostomi</taxon>
        <taxon>Archelosauria</taxon>
        <taxon>Archosauria</taxon>
        <taxon>Dinosauria</taxon>
        <taxon>Saurischia</taxon>
        <taxon>Theropoda</taxon>
        <taxon>Coelurosauria</taxon>
        <taxon>Aves</taxon>
        <taxon>Neognathae</taxon>
        <taxon>Neoaves</taxon>
        <taxon>Telluraves</taxon>
        <taxon>Australaves</taxon>
        <taxon>Psittaciformes</taxon>
        <taxon>Psittacidae</taxon>
        <taxon>Amazona</taxon>
    </lineage>
</organism>
<dbReference type="SUPFAM" id="SSF48371">
    <property type="entry name" value="ARM repeat"/>
    <property type="match status" value="1"/>
</dbReference>
<feature type="region of interest" description="Disordered" evidence="7">
    <location>
        <begin position="993"/>
        <end position="1033"/>
    </location>
</feature>
<feature type="domain" description="26S proteasome regulatory subunit RPN2 C-terminal" evidence="8">
    <location>
        <begin position="940"/>
        <end position="1079"/>
    </location>
</feature>
<dbReference type="InterPro" id="IPR040623">
    <property type="entry name" value="RPN2_C"/>
</dbReference>
<dbReference type="PANTHER" id="PTHR10943">
    <property type="entry name" value="26S PROTEASOME NON-ATPASE REGULATORY SUBUNIT"/>
    <property type="match status" value="1"/>
</dbReference>
<dbReference type="AlphaFoldDB" id="A0A8B9FK32"/>
<dbReference type="Pfam" id="PF01851">
    <property type="entry name" value="PC_rep"/>
    <property type="match status" value="4"/>
</dbReference>
<dbReference type="GO" id="GO:0008540">
    <property type="term" value="C:proteasome regulatory particle, base subcomplex"/>
    <property type="evidence" value="ECO:0007669"/>
    <property type="project" value="UniProtKB-UniRule"/>
</dbReference>
<feature type="compositionally biased region" description="Basic and acidic residues" evidence="7">
    <location>
        <begin position="1015"/>
        <end position="1028"/>
    </location>
</feature>
<comment type="similarity">
    <text evidence="2 6">Belongs to the proteasome subunit S1 family.</text>
</comment>
<dbReference type="Pfam" id="PF21505">
    <property type="entry name" value="RPN2_N"/>
    <property type="match status" value="1"/>
</dbReference>
<feature type="domain" description="26S proteasome non-ATPase regulatory subunit 1/RPN2 N-terminal" evidence="9">
    <location>
        <begin position="157"/>
        <end position="500"/>
    </location>
</feature>
<evidence type="ECO:0000259" key="9">
    <source>
        <dbReference type="Pfam" id="PF21505"/>
    </source>
</evidence>
<dbReference type="InterPro" id="IPR011989">
    <property type="entry name" value="ARM-like"/>
</dbReference>
<dbReference type="PANTHER" id="PTHR10943:SF2">
    <property type="entry name" value="26S PROTEASOME NON-ATPASE REGULATORY SUBUNIT 1"/>
    <property type="match status" value="1"/>
</dbReference>
<dbReference type="Pfam" id="PF18004">
    <property type="entry name" value="RPN2_C"/>
    <property type="match status" value="1"/>
</dbReference>
<feature type="compositionally biased region" description="Basic and acidic residues" evidence="7">
    <location>
        <begin position="996"/>
        <end position="1008"/>
    </location>
</feature>
<dbReference type="GO" id="GO:0042176">
    <property type="term" value="P:regulation of protein catabolic process"/>
    <property type="evidence" value="ECO:0007669"/>
    <property type="project" value="UniProtKB-UniRule"/>
</dbReference>
<dbReference type="GO" id="GO:0005634">
    <property type="term" value="C:nucleus"/>
    <property type="evidence" value="ECO:0007669"/>
    <property type="project" value="TreeGrafter"/>
</dbReference>
<dbReference type="FunFam" id="1.25.10.10:FF:000017">
    <property type="entry name" value="26S proteasome non-ATPase regulatory subunit 1"/>
    <property type="match status" value="1"/>
</dbReference>
<evidence type="ECO:0000256" key="2">
    <source>
        <dbReference type="ARBA" id="ARBA00006308"/>
    </source>
</evidence>
<comment type="function">
    <text evidence="1 6">Component of the 26S proteasome, a multiprotein complex involved in the ATP-dependent degradation of ubiquitinated proteins. This complex plays a key role in the maintenance of protein homeostasis by removing misfolded or damaged proteins, which could impair cellular functions, and by removing proteins whose functions are no longer required. Therefore, the proteasome participates in numerous cellular processes, including cell cycle progression, apoptosis, or DNA damage repair.</text>
</comment>
<keyword evidence="4" id="KW-0677">Repeat</keyword>
<feature type="compositionally biased region" description="Acidic residues" evidence="7">
    <location>
        <begin position="1092"/>
        <end position="1109"/>
    </location>
</feature>
<dbReference type="InterPro" id="IPR002015">
    <property type="entry name" value="Proteasome/cyclosome_rpt"/>
</dbReference>